<reference evidence="2 3" key="1">
    <citation type="submission" date="2017-08" db="EMBL/GenBank/DDBJ databases">
        <title>Draft genome sequence of pheromone producing symbiont Morganella morganii, of the female New Zealand grass grub Costelytra giveni.</title>
        <authorList>
            <person name="Laugraud A."/>
            <person name="Young S.D."/>
            <person name="Hurst M.H."/>
        </authorList>
    </citation>
    <scope>NUCLEOTIDE SEQUENCE [LARGE SCALE GENOMIC DNA]</scope>
    <source>
        <strain evidence="2 3">MMsCG</strain>
    </source>
</reference>
<evidence type="ECO:0000256" key="1">
    <source>
        <dbReference type="SAM" id="MobiDB-lite"/>
    </source>
</evidence>
<evidence type="ECO:0000313" key="3">
    <source>
        <dbReference type="Proteomes" id="UP000286908"/>
    </source>
</evidence>
<gene>
    <name evidence="2" type="ORF">CKG00_12635</name>
</gene>
<accession>A0A433ZYA8</accession>
<dbReference type="EMBL" id="NRQY01000001">
    <property type="protein sequence ID" value="RUT67120.1"/>
    <property type="molecule type" value="Genomic_DNA"/>
</dbReference>
<evidence type="ECO:0000313" key="2">
    <source>
        <dbReference type="EMBL" id="RUT67120.1"/>
    </source>
</evidence>
<feature type="region of interest" description="Disordered" evidence="1">
    <location>
        <begin position="47"/>
        <end position="78"/>
    </location>
</feature>
<sequence length="102" mass="11420">MDVSGIKTAQLSVPGGIIGGIDDTEKNKVVNQQEDIIHSEKIIEELGEKSIRENTKKTKPQLNGKQSGRQHDDKTSAKKCQSVNCFHYYLTTFPVSRSKMQE</sequence>
<organism evidence="2 3">
    <name type="scientific">Morganella morganii</name>
    <name type="common">Proteus morganii</name>
    <dbReference type="NCBI Taxonomy" id="582"/>
    <lineage>
        <taxon>Bacteria</taxon>
        <taxon>Pseudomonadati</taxon>
        <taxon>Pseudomonadota</taxon>
        <taxon>Gammaproteobacteria</taxon>
        <taxon>Enterobacterales</taxon>
        <taxon>Morganellaceae</taxon>
        <taxon>Morganella</taxon>
    </lineage>
</organism>
<name>A0A433ZYA8_MORMO</name>
<dbReference type="Proteomes" id="UP000286908">
    <property type="component" value="Unassembled WGS sequence"/>
</dbReference>
<protein>
    <submittedName>
        <fullName evidence="2">Uncharacterized protein</fullName>
    </submittedName>
</protein>
<feature type="compositionally biased region" description="Basic and acidic residues" evidence="1">
    <location>
        <begin position="47"/>
        <end position="56"/>
    </location>
</feature>
<dbReference type="AlphaFoldDB" id="A0A433ZYA8"/>
<comment type="caution">
    <text evidence="2">The sequence shown here is derived from an EMBL/GenBank/DDBJ whole genome shotgun (WGS) entry which is preliminary data.</text>
</comment>
<proteinExistence type="predicted"/>